<evidence type="ECO:0000313" key="8">
    <source>
        <dbReference type="EMBL" id="KAG7292209.1"/>
    </source>
</evidence>
<dbReference type="InterPro" id="IPR025239">
    <property type="entry name" value="DUF4187"/>
</dbReference>
<name>A0AAD4F3P3_9PEZI</name>
<feature type="compositionally biased region" description="Polar residues" evidence="6">
    <location>
        <begin position="905"/>
        <end position="914"/>
    </location>
</feature>
<feature type="domain" description="DUF4187" evidence="7">
    <location>
        <begin position="1110"/>
        <end position="1162"/>
    </location>
</feature>
<dbReference type="PANTHER" id="PTHR12196:SF2">
    <property type="entry name" value="DIPHTHINE--AMMONIA LIGASE"/>
    <property type="match status" value="1"/>
</dbReference>
<feature type="compositionally biased region" description="Basic and acidic residues" evidence="6">
    <location>
        <begin position="830"/>
        <end position="849"/>
    </location>
</feature>
<feature type="compositionally biased region" description="Basic and acidic residues" evidence="6">
    <location>
        <begin position="1001"/>
        <end position="1012"/>
    </location>
</feature>
<feature type="compositionally biased region" description="Acidic residues" evidence="6">
    <location>
        <begin position="1013"/>
        <end position="1024"/>
    </location>
</feature>
<dbReference type="CDD" id="cd06155">
    <property type="entry name" value="eu_AANH_C_1"/>
    <property type="match status" value="1"/>
</dbReference>
<dbReference type="Proteomes" id="UP001197093">
    <property type="component" value="Unassembled WGS sequence"/>
</dbReference>
<feature type="region of interest" description="Disordered" evidence="6">
    <location>
        <begin position="47"/>
        <end position="119"/>
    </location>
</feature>
<keyword evidence="9" id="KW-1185">Reference proteome</keyword>
<feature type="compositionally biased region" description="Acidic residues" evidence="6">
    <location>
        <begin position="198"/>
        <end position="211"/>
    </location>
</feature>
<feature type="region of interest" description="Disordered" evidence="6">
    <location>
        <begin position="169"/>
        <end position="211"/>
    </location>
</feature>
<organism evidence="8 9">
    <name type="scientific">Staphylotrichum longicolle</name>
    <dbReference type="NCBI Taxonomy" id="669026"/>
    <lineage>
        <taxon>Eukaryota</taxon>
        <taxon>Fungi</taxon>
        <taxon>Dikarya</taxon>
        <taxon>Ascomycota</taxon>
        <taxon>Pezizomycotina</taxon>
        <taxon>Sordariomycetes</taxon>
        <taxon>Sordariomycetidae</taxon>
        <taxon>Sordariales</taxon>
        <taxon>Chaetomiaceae</taxon>
        <taxon>Staphylotrichum</taxon>
    </lineage>
</organism>
<dbReference type="SUPFAM" id="SSF55298">
    <property type="entry name" value="YjgF-like"/>
    <property type="match status" value="2"/>
</dbReference>
<dbReference type="SMART" id="SM01173">
    <property type="entry name" value="DUF4187"/>
    <property type="match status" value="1"/>
</dbReference>
<dbReference type="Pfam" id="PF13821">
    <property type="entry name" value="DUF4187"/>
    <property type="match status" value="1"/>
</dbReference>
<evidence type="ECO:0000256" key="3">
    <source>
        <dbReference type="ARBA" id="ARBA00029814"/>
    </source>
</evidence>
<reference evidence="8" key="1">
    <citation type="submission" date="2023-02" db="EMBL/GenBank/DDBJ databases">
        <authorList>
            <person name="Palmer J.M."/>
        </authorList>
    </citation>
    <scope>NUCLEOTIDE SEQUENCE</scope>
    <source>
        <strain evidence="8">FW57</strain>
    </source>
</reference>
<feature type="region of interest" description="Disordered" evidence="6">
    <location>
        <begin position="671"/>
        <end position="693"/>
    </location>
</feature>
<dbReference type="EMBL" id="JAHCVI010000001">
    <property type="protein sequence ID" value="KAG7292209.1"/>
    <property type="molecule type" value="Genomic_DNA"/>
</dbReference>
<evidence type="ECO:0000256" key="5">
    <source>
        <dbReference type="ARBA" id="ARBA00048108"/>
    </source>
</evidence>
<dbReference type="GO" id="GO:0017178">
    <property type="term" value="F:diphthine-ammonia ligase activity"/>
    <property type="evidence" value="ECO:0007669"/>
    <property type="project" value="UniProtKB-EC"/>
</dbReference>
<dbReference type="EC" id="6.3.1.14" evidence="1"/>
<dbReference type="Gene3D" id="3.40.50.620">
    <property type="entry name" value="HUPs"/>
    <property type="match status" value="1"/>
</dbReference>
<evidence type="ECO:0000256" key="4">
    <source>
        <dbReference type="ARBA" id="ARBA00031552"/>
    </source>
</evidence>
<dbReference type="CDD" id="cd01994">
    <property type="entry name" value="AANH_PF0828-like"/>
    <property type="match status" value="1"/>
</dbReference>
<feature type="region of interest" description="Disordered" evidence="6">
    <location>
        <begin position="804"/>
        <end position="849"/>
    </location>
</feature>
<evidence type="ECO:0000259" key="7">
    <source>
        <dbReference type="SMART" id="SM01173"/>
    </source>
</evidence>
<evidence type="ECO:0000313" key="9">
    <source>
        <dbReference type="Proteomes" id="UP001197093"/>
    </source>
</evidence>
<feature type="region of interest" description="Disordered" evidence="6">
    <location>
        <begin position="416"/>
        <end position="435"/>
    </location>
</feature>
<evidence type="ECO:0000256" key="2">
    <source>
        <dbReference type="ARBA" id="ARBA00018426"/>
    </source>
</evidence>
<comment type="catalytic activity">
    <reaction evidence="5">
        <text>diphthine-[translation elongation factor 2] + NH4(+) + ATP = diphthamide-[translation elongation factor 2] + AMP + diphosphate + H(+)</text>
        <dbReference type="Rhea" id="RHEA:19753"/>
        <dbReference type="Rhea" id="RHEA-COMP:10172"/>
        <dbReference type="Rhea" id="RHEA-COMP:10174"/>
        <dbReference type="ChEBI" id="CHEBI:15378"/>
        <dbReference type="ChEBI" id="CHEBI:16692"/>
        <dbReference type="ChEBI" id="CHEBI:28938"/>
        <dbReference type="ChEBI" id="CHEBI:30616"/>
        <dbReference type="ChEBI" id="CHEBI:33019"/>
        <dbReference type="ChEBI" id="CHEBI:82696"/>
        <dbReference type="ChEBI" id="CHEBI:456215"/>
        <dbReference type="EC" id="6.3.1.14"/>
    </reaction>
</comment>
<feature type="region of interest" description="Disordered" evidence="6">
    <location>
        <begin position="883"/>
        <end position="1042"/>
    </location>
</feature>
<dbReference type="Gene3D" id="3.30.1330.40">
    <property type="entry name" value="RutC-like"/>
    <property type="match status" value="2"/>
</dbReference>
<accession>A0AAD4F3P3</accession>
<dbReference type="InterPro" id="IPR035959">
    <property type="entry name" value="RutC-like_sf"/>
</dbReference>
<feature type="compositionally biased region" description="Acidic residues" evidence="6">
    <location>
        <begin position="679"/>
        <end position="689"/>
    </location>
</feature>
<proteinExistence type="predicted"/>
<evidence type="ECO:0000256" key="6">
    <source>
        <dbReference type="SAM" id="MobiDB-lite"/>
    </source>
</evidence>
<dbReference type="AlphaFoldDB" id="A0AAD4F3P3"/>
<dbReference type="GO" id="GO:0017183">
    <property type="term" value="P:protein histidyl modification to diphthamide"/>
    <property type="evidence" value="ECO:0007669"/>
    <property type="project" value="TreeGrafter"/>
</dbReference>
<dbReference type="InterPro" id="IPR030662">
    <property type="entry name" value="DPH6/MJ0570"/>
</dbReference>
<feature type="compositionally biased region" description="Basic and acidic residues" evidence="6">
    <location>
        <begin position="934"/>
        <end position="991"/>
    </location>
</feature>
<dbReference type="SUPFAM" id="SSF52402">
    <property type="entry name" value="Adenine nucleotide alpha hydrolases-like"/>
    <property type="match status" value="1"/>
</dbReference>
<protein>
    <recommendedName>
        <fullName evidence="2">Diphthine--ammonia ligase</fullName>
        <ecNumber evidence="1">6.3.1.14</ecNumber>
    </recommendedName>
    <alternativeName>
        <fullName evidence="3">Diphthamide synthase</fullName>
    </alternativeName>
    <alternativeName>
        <fullName evidence="4">Diphthamide synthetase</fullName>
    </alternativeName>
</protein>
<dbReference type="PANTHER" id="PTHR12196">
    <property type="entry name" value="DOMAIN OF UNKNOWN FUNCTION 71 DUF71 -CONTAINING PROTEIN"/>
    <property type="match status" value="1"/>
</dbReference>
<gene>
    <name evidence="8" type="ORF">NEMBOFW57_002244</name>
</gene>
<dbReference type="Gene3D" id="3.90.1490.10">
    <property type="entry name" value="putative n-type atp pyrophosphatase, domain 2"/>
    <property type="match status" value="1"/>
</dbReference>
<sequence>MPPTQADGLNVIALVSGGKDSFFSLLHCRANGHRVVALANLHPALPEELGPADETSHPPAGTISATPAASAAGLALTPESTPGSGLHQGPNKGPDQDLSPAAILPDHHGGVAGNEVPGADEDEHDLNSFMYQTVGHQVIPLYAEATGIPLYRQAITGGATQHGKEYSHYRRSTASGPGADSGCGGLQRCRTPGLAAESGDDTAPEDPDETESMVPLLQAIKKAHPEANAICAGAILSTYQRTRVESVATRLGLTPLAYLWKFPVLPAPDPVDPAAGSDAQLLDDMAAAGMEARIIKVASGGLDDSFLWTNVAGPGSKGKLARAMRRFGAAETGAWIGEGGEFETLVLDGPSTLFTKRIVVDENDRRVVLEGGGSAWLSLRNARLEEKGEDSADGGSVRIPDLLDSKFVGVLDAMSGPEAEDSSLGPPPAPDDSLQLGSLQTSITEKLQQWAFFGSKSASIEAETQSMVEQIRQRLRQHSLPSSAILSATVVLHRMADFPAVNSIYGMLFDAPNPPSRVTISCGGAAESNIAIYLTVHTALQPGQRHGLHVQSRSYWAPANIGPYSQAISIPLASLSSTDADTPSGPRLVSIAGQIPLVPSTMALPPSSNSEDTLPLQLSLSLQHLWRIGIEMGVQWWTSAVAYFPATPAAGEGAGERMAAKAILAARAWRTAHTSPAEKEDEEEEDENGPDLWDRKYNPAYMTFAGGDGDGKKAEHVLPDRDVLVSSSKSGLGVRDAVPPMFIAEVEELPRAAGVEWHAHLGVAEAGEGTVVLRETRLPVLSSLSREESGREVTVSQVIVMSGKERGVSTGTGTTARQRETSLQRRLRLKREAEARAPPKSKAELAAEADARREAALAQSLFESQPKSKGLAMMARMGFRGGALGKQQQPQQPPQPQQEQQGQPLTSSSSSAQRGGNERVGTGAGMGGAAARTEPIRIEMRDGREGIGLESERKRKLREAAEAAGERAKRGKADEGEYRERLRREREEARWARQVVGAQKVAERMAGEREEKVEEEGEAEAEAEAESRGMGGQTGKGLASRPLKSLPVEWRGLVRAREEAERDRRMRYDLEQGLARLPTYEDAEEDEDDRQALGKKRTTYVTAEDLDEEDAELEEFDALPADEKLRRVVEHLRRDYHYCFWCKFTYPDDKMEGCPGVTEEDHD</sequence>
<comment type="caution">
    <text evidence="8">The sequence shown here is derived from an EMBL/GenBank/DDBJ whole genome shotgun (WGS) entry which is preliminary data.</text>
</comment>
<feature type="compositionally biased region" description="Low complexity" evidence="6">
    <location>
        <begin position="58"/>
        <end position="78"/>
    </location>
</feature>
<dbReference type="Pfam" id="PF01902">
    <property type="entry name" value="Diphthami_syn_2"/>
    <property type="match status" value="1"/>
</dbReference>
<dbReference type="InterPro" id="IPR014729">
    <property type="entry name" value="Rossmann-like_a/b/a_fold"/>
</dbReference>
<dbReference type="InterPro" id="IPR002761">
    <property type="entry name" value="Diphthami_syn_dom"/>
</dbReference>
<evidence type="ECO:0000256" key="1">
    <source>
        <dbReference type="ARBA" id="ARBA00012089"/>
    </source>
</evidence>